<dbReference type="SUPFAM" id="SSF64288">
    <property type="entry name" value="Chorismate lyase-like"/>
    <property type="match status" value="1"/>
</dbReference>
<proteinExistence type="inferred from homology"/>
<comment type="pathway">
    <text evidence="5">Cofactor biosynthesis; ubiquinone biosynthesis.</text>
</comment>
<dbReference type="OMA" id="HAHTSWV"/>
<dbReference type="GeneID" id="31481015"/>
<dbReference type="GO" id="GO:0005829">
    <property type="term" value="C:cytosol"/>
    <property type="evidence" value="ECO:0007669"/>
    <property type="project" value="TreeGrafter"/>
</dbReference>
<keyword evidence="4 5" id="KW-0670">Pyruvate</keyword>
<keyword evidence="2 5" id="KW-0831">Ubiquinone biosynthesis</keyword>
<evidence type="ECO:0000256" key="5">
    <source>
        <dbReference type="HAMAP-Rule" id="MF_01632"/>
    </source>
</evidence>
<feature type="binding site" evidence="5">
    <location>
        <position position="78"/>
    </location>
    <ligand>
        <name>substrate</name>
    </ligand>
</feature>
<evidence type="ECO:0000256" key="3">
    <source>
        <dbReference type="ARBA" id="ARBA00023239"/>
    </source>
</evidence>
<evidence type="ECO:0000256" key="4">
    <source>
        <dbReference type="ARBA" id="ARBA00023317"/>
    </source>
</evidence>
<evidence type="ECO:0000256" key="2">
    <source>
        <dbReference type="ARBA" id="ARBA00022688"/>
    </source>
</evidence>
<sequence length="191" mass="21929">MAHRNRLRSAWNRVGSGEVHRAPRKWQPWLADTGSLTQKIEQAIGQKLQVQVLRDCPQTLNSDESRYFHFRIRRCRVREVLLCANDIPLVMAHSVIPTASSSGSNHQILRLGKKPLGAVLFNQTRKHTKSKPPRDIARLDKGSELWKRYAKNNVALGSPLWARRTLYRLKGHPILVNEIFLPALLSYLKTK</sequence>
<dbReference type="InterPro" id="IPR007440">
    <property type="entry name" value="Chorismate--pyruvate_lyase"/>
</dbReference>
<gene>
    <name evidence="5" type="primary">ubiC</name>
    <name evidence="6" type="ORF">AOC25_04005</name>
</gene>
<dbReference type="GO" id="GO:0008813">
    <property type="term" value="F:chorismate lyase activity"/>
    <property type="evidence" value="ECO:0007669"/>
    <property type="project" value="UniProtKB-UniRule"/>
</dbReference>
<evidence type="ECO:0000313" key="6">
    <source>
        <dbReference type="EMBL" id="APC00851.1"/>
    </source>
</evidence>
<dbReference type="GO" id="GO:0042866">
    <property type="term" value="P:pyruvate biosynthetic process"/>
    <property type="evidence" value="ECO:0007669"/>
    <property type="project" value="UniProtKB-UniRule"/>
</dbReference>
<dbReference type="EMBL" id="CP015017">
    <property type="protein sequence ID" value="APC00851.1"/>
    <property type="molecule type" value="Genomic_DNA"/>
</dbReference>
<evidence type="ECO:0000313" key="7">
    <source>
        <dbReference type="Proteomes" id="UP000182060"/>
    </source>
</evidence>
<dbReference type="HAMAP" id="MF_01632">
    <property type="entry name" value="UbiC"/>
    <property type="match status" value="1"/>
</dbReference>
<name>A0AAC9NHC0_9BURK</name>
<evidence type="ECO:0000256" key="1">
    <source>
        <dbReference type="ARBA" id="ARBA00022490"/>
    </source>
</evidence>
<dbReference type="GO" id="GO:0006744">
    <property type="term" value="P:ubiquinone biosynthetic process"/>
    <property type="evidence" value="ECO:0007669"/>
    <property type="project" value="UniProtKB-UniRule"/>
</dbReference>
<comment type="catalytic activity">
    <reaction evidence="5">
        <text>chorismate = 4-hydroxybenzoate + pyruvate</text>
        <dbReference type="Rhea" id="RHEA:16505"/>
        <dbReference type="ChEBI" id="CHEBI:15361"/>
        <dbReference type="ChEBI" id="CHEBI:17879"/>
        <dbReference type="ChEBI" id="CHEBI:29748"/>
        <dbReference type="EC" id="4.1.3.40"/>
    </reaction>
</comment>
<organism evidence="6 7">
    <name type="scientific">Polynucleobacter asymbioticus</name>
    <dbReference type="NCBI Taxonomy" id="576611"/>
    <lineage>
        <taxon>Bacteria</taxon>
        <taxon>Pseudomonadati</taxon>
        <taxon>Pseudomonadota</taxon>
        <taxon>Betaproteobacteria</taxon>
        <taxon>Burkholderiales</taxon>
        <taxon>Burkholderiaceae</taxon>
        <taxon>Polynucleobacter</taxon>
    </lineage>
</organism>
<dbReference type="RefSeq" id="WP_011902501.1">
    <property type="nucleotide sequence ID" value="NZ_CP015016.1"/>
</dbReference>
<dbReference type="Proteomes" id="UP000182060">
    <property type="component" value="Chromosome"/>
</dbReference>
<dbReference type="AlphaFoldDB" id="A0AAC9NHC0"/>
<dbReference type="InterPro" id="IPR028978">
    <property type="entry name" value="Chorismate_lyase_/UTRA_dom_sf"/>
</dbReference>
<dbReference type="PANTHER" id="PTHR38683:SF1">
    <property type="entry name" value="CHORISMATE PYRUVATE-LYASE"/>
    <property type="match status" value="1"/>
</dbReference>
<keyword evidence="3 5" id="KW-0456">Lyase</keyword>
<accession>A0AAC9NHC0</accession>
<keyword evidence="1 5" id="KW-0963">Cytoplasm</keyword>
<comment type="similarity">
    <text evidence="5">Belongs to the UbiC family.</text>
</comment>
<comment type="function">
    <text evidence="5">Removes the pyruvyl group from chorismate, with concomitant aromatization of the ring, to provide 4-hydroxybenzoate (4HB) for the ubiquinone pathway.</text>
</comment>
<dbReference type="EC" id="4.1.3.40" evidence="5"/>
<feature type="binding site" evidence="5">
    <location>
        <position position="116"/>
    </location>
    <ligand>
        <name>substrate</name>
    </ligand>
</feature>
<dbReference type="Gene3D" id="3.40.1410.10">
    <property type="entry name" value="Chorismate lyase-like"/>
    <property type="match status" value="1"/>
</dbReference>
<reference evidence="6" key="1">
    <citation type="journal article" date="2017" name="Appl. Environ. Microbiol.">
        <title>Microdiversification of a pelagic Polynucleobacter species is mainly driven by acquisition of genomic islands from a partially interspecific gene pool.</title>
        <authorList>
            <person name="Hoetzinger M."/>
            <person name="Hahn M.W."/>
            <person name="Jezberova J."/>
            <person name="Schmidt J."/>
            <person name="Koll U."/>
        </authorList>
    </citation>
    <scope>NUCLEOTIDE SEQUENCE</scope>
    <source>
        <strain evidence="6">MWH-RechtKol4</strain>
    </source>
</reference>
<comment type="subcellular location">
    <subcellularLocation>
        <location evidence="5">Cytoplasm</location>
    </subcellularLocation>
</comment>
<dbReference type="PANTHER" id="PTHR38683">
    <property type="entry name" value="CHORISMATE PYRUVATE-LYASE"/>
    <property type="match status" value="1"/>
</dbReference>
<feature type="binding site" evidence="5">
    <location>
        <position position="178"/>
    </location>
    <ligand>
        <name>substrate</name>
    </ligand>
</feature>
<dbReference type="Pfam" id="PF04345">
    <property type="entry name" value="Chor_lyase"/>
    <property type="match status" value="1"/>
</dbReference>
<comment type="caution">
    <text evidence="5">Lacks conserved residue(s) required for the propagation of feature annotation.</text>
</comment>
<protein>
    <recommendedName>
        <fullName evidence="5">Probable chorismate pyruvate-lyase</fullName>
        <shortName evidence="5">CL</shortName>
        <shortName evidence="5">CPL</shortName>
        <ecNumber evidence="5">4.1.3.40</ecNumber>
    </recommendedName>
</protein>